<reference evidence="1" key="1">
    <citation type="journal article" date="2023" name="G3 (Bethesda)">
        <title>A reference genome for the long-term kleptoplast-retaining sea slug Elysia crispata morphotype clarki.</title>
        <authorList>
            <person name="Eastman K.E."/>
            <person name="Pendleton A.L."/>
            <person name="Shaikh M.A."/>
            <person name="Suttiyut T."/>
            <person name="Ogas R."/>
            <person name="Tomko P."/>
            <person name="Gavelis G."/>
            <person name="Widhalm J.R."/>
            <person name="Wisecaver J.H."/>
        </authorList>
    </citation>
    <scope>NUCLEOTIDE SEQUENCE</scope>
    <source>
        <strain evidence="1">ECLA1</strain>
    </source>
</reference>
<evidence type="ECO:0000313" key="1">
    <source>
        <dbReference type="EMBL" id="KAK3784201.1"/>
    </source>
</evidence>
<sequence>MTKKSRGENYVDLVKSFQELQRIILSSSEFPGDVYPPDNGQTVRIIYFQDRVGCSEWADGEEKRISRELFVLALTGQERALNAPVT</sequence>
<evidence type="ECO:0000313" key="2">
    <source>
        <dbReference type="Proteomes" id="UP001283361"/>
    </source>
</evidence>
<dbReference type="EMBL" id="JAWDGP010002302">
    <property type="protein sequence ID" value="KAK3784201.1"/>
    <property type="molecule type" value="Genomic_DNA"/>
</dbReference>
<dbReference type="AlphaFoldDB" id="A0AAE1DV52"/>
<name>A0AAE1DV52_9GAST</name>
<accession>A0AAE1DV52</accession>
<gene>
    <name evidence="1" type="ORF">RRG08_001509</name>
</gene>
<keyword evidence="2" id="KW-1185">Reference proteome</keyword>
<dbReference type="Proteomes" id="UP001283361">
    <property type="component" value="Unassembled WGS sequence"/>
</dbReference>
<comment type="caution">
    <text evidence="1">The sequence shown here is derived from an EMBL/GenBank/DDBJ whole genome shotgun (WGS) entry which is preliminary data.</text>
</comment>
<proteinExistence type="predicted"/>
<organism evidence="1 2">
    <name type="scientific">Elysia crispata</name>
    <name type="common">lettuce slug</name>
    <dbReference type="NCBI Taxonomy" id="231223"/>
    <lineage>
        <taxon>Eukaryota</taxon>
        <taxon>Metazoa</taxon>
        <taxon>Spiralia</taxon>
        <taxon>Lophotrochozoa</taxon>
        <taxon>Mollusca</taxon>
        <taxon>Gastropoda</taxon>
        <taxon>Heterobranchia</taxon>
        <taxon>Euthyneura</taxon>
        <taxon>Panpulmonata</taxon>
        <taxon>Sacoglossa</taxon>
        <taxon>Placobranchoidea</taxon>
        <taxon>Plakobranchidae</taxon>
        <taxon>Elysia</taxon>
    </lineage>
</organism>
<protein>
    <submittedName>
        <fullName evidence="1">Uncharacterized protein</fullName>
    </submittedName>
</protein>